<dbReference type="STRING" id="1499966.U14_04531"/>
<dbReference type="InterPro" id="IPR050312">
    <property type="entry name" value="IolE/XylAMocC-like"/>
</dbReference>
<gene>
    <name evidence="2" type="ORF">U14_04531</name>
</gene>
<accession>A0A0S6W452</accession>
<proteinExistence type="predicted"/>
<keyword evidence="2" id="KW-0413">Isomerase</keyword>
<reference evidence="2" key="1">
    <citation type="journal article" date="2015" name="PeerJ">
        <title>First genomic representation of candidate bacterial phylum KSB3 points to enhanced environmental sensing as a trigger of wastewater bulking.</title>
        <authorList>
            <person name="Sekiguchi Y."/>
            <person name="Ohashi A."/>
            <person name="Parks D.H."/>
            <person name="Yamauchi T."/>
            <person name="Tyson G.W."/>
            <person name="Hugenholtz P."/>
        </authorList>
    </citation>
    <scope>NUCLEOTIDE SEQUENCE [LARGE SCALE GENOMIC DNA]</scope>
</reference>
<dbReference type="Pfam" id="PF01261">
    <property type="entry name" value="AP_endonuc_2"/>
    <property type="match status" value="1"/>
</dbReference>
<feature type="domain" description="Xylose isomerase-like TIM barrel" evidence="1">
    <location>
        <begin position="18"/>
        <end position="272"/>
    </location>
</feature>
<evidence type="ECO:0000313" key="3">
    <source>
        <dbReference type="Proteomes" id="UP000030700"/>
    </source>
</evidence>
<dbReference type="AlphaFoldDB" id="A0A0S6W452"/>
<dbReference type="Proteomes" id="UP000030700">
    <property type="component" value="Unassembled WGS sequence"/>
</dbReference>
<dbReference type="SUPFAM" id="SSF51658">
    <property type="entry name" value="Xylose isomerase-like"/>
    <property type="match status" value="1"/>
</dbReference>
<sequence>MYYTGFADEAGASIDLQIRATRELGWTYIESRNIDGVNITDISDEKFEEVAGKLADAGVKINCFGSAVANWGKDPRKEEDFQRSIAELQRAIPRMQRLGVPMLRGMSFAVVKDEEPDNPALEQQIFKKVAHLVKMCEDAGVLYLHENCMNYGGMSPDHTLKLIERINSPAFKLVFDTGNPVFTDLRRGTKPYKKQRAWDFYREVKEFIYYVHIKDARYVSETDGIFPAANFTFPGEGDGDVEAIVADLLKNGYDGGFSIEPHLAVVHHEQRSQITEADIRYANYVEYGRRFMQLVERVRANIDK</sequence>
<dbReference type="InterPro" id="IPR013022">
    <property type="entry name" value="Xyl_isomerase-like_TIM-brl"/>
</dbReference>
<name>A0A0S6W452_9BACT</name>
<protein>
    <submittedName>
        <fullName evidence="2">Xylose isomerase domain protein TIM barrel</fullName>
    </submittedName>
</protein>
<dbReference type="HOGENOM" id="CLU_050006_2_0_0"/>
<dbReference type="PANTHER" id="PTHR12110">
    <property type="entry name" value="HYDROXYPYRUVATE ISOMERASE"/>
    <property type="match status" value="1"/>
</dbReference>
<keyword evidence="3" id="KW-1185">Reference proteome</keyword>
<dbReference type="InterPro" id="IPR036237">
    <property type="entry name" value="Xyl_isomerase-like_sf"/>
</dbReference>
<dbReference type="EMBL" id="DF820459">
    <property type="protein sequence ID" value="GAK53266.1"/>
    <property type="molecule type" value="Genomic_DNA"/>
</dbReference>
<organism evidence="2">
    <name type="scientific">Candidatus Moduliflexus flocculans</name>
    <dbReference type="NCBI Taxonomy" id="1499966"/>
    <lineage>
        <taxon>Bacteria</taxon>
        <taxon>Candidatus Moduliflexota</taxon>
        <taxon>Candidatus Moduliflexia</taxon>
        <taxon>Candidatus Moduliflexales</taxon>
        <taxon>Candidatus Moduliflexaceae</taxon>
    </lineage>
</organism>
<dbReference type="GO" id="GO:0016853">
    <property type="term" value="F:isomerase activity"/>
    <property type="evidence" value="ECO:0007669"/>
    <property type="project" value="UniProtKB-KW"/>
</dbReference>
<evidence type="ECO:0000313" key="2">
    <source>
        <dbReference type="EMBL" id="GAK53266.1"/>
    </source>
</evidence>
<evidence type="ECO:0000259" key="1">
    <source>
        <dbReference type="Pfam" id="PF01261"/>
    </source>
</evidence>
<dbReference type="Gene3D" id="3.20.20.150">
    <property type="entry name" value="Divalent-metal-dependent TIM barrel enzymes"/>
    <property type="match status" value="1"/>
</dbReference>